<dbReference type="EMBL" id="AP026866">
    <property type="protein sequence ID" value="BDS08209.1"/>
    <property type="molecule type" value="Genomic_DNA"/>
</dbReference>
<name>A0AAT9FQN3_9BACT</name>
<accession>A0AAT9FQN3</accession>
<protein>
    <submittedName>
        <fullName evidence="1">Uncharacterized protein</fullName>
    </submittedName>
</protein>
<dbReference type="AlphaFoldDB" id="A0AAT9FQN3"/>
<evidence type="ECO:0000313" key="1">
    <source>
        <dbReference type="EMBL" id="BDS08209.1"/>
    </source>
</evidence>
<gene>
    <name evidence="1" type="ORF">NT6N_32490</name>
</gene>
<organism evidence="1">
    <name type="scientific">Oceaniferula spumae</name>
    <dbReference type="NCBI Taxonomy" id="2979115"/>
    <lineage>
        <taxon>Bacteria</taxon>
        <taxon>Pseudomonadati</taxon>
        <taxon>Verrucomicrobiota</taxon>
        <taxon>Verrucomicrobiia</taxon>
        <taxon>Verrucomicrobiales</taxon>
        <taxon>Verrucomicrobiaceae</taxon>
        <taxon>Oceaniferula</taxon>
    </lineage>
</organism>
<proteinExistence type="predicted"/>
<sequence>MDVPSDLPGWPVVAAGCLLERQVSNEVDRYNASRRQSQEFQWLDLKQLEQALLNGEVAFGPVDVVAPQVMKSAAMKAAREAFEDGLVMMFIDGEAVRNLDETLDLKLGSQVLYIKLSPQRGI</sequence>
<reference evidence="1" key="1">
    <citation type="submission" date="2024-07" db="EMBL/GenBank/DDBJ databases">
        <title>Complete genome sequence of Verrucomicrobiaceae bacterium NT6N.</title>
        <authorList>
            <person name="Huang C."/>
            <person name="Takami H."/>
            <person name="Hamasaki K."/>
        </authorList>
    </citation>
    <scope>NUCLEOTIDE SEQUENCE</scope>
    <source>
        <strain evidence="1">NT6N</strain>
    </source>
</reference>
<dbReference type="KEGG" id="osu:NT6N_32490"/>